<dbReference type="Pfam" id="PF14712">
    <property type="entry name" value="Snapin_Pallidin"/>
    <property type="match status" value="1"/>
</dbReference>
<keyword evidence="2" id="KW-0175">Coiled coil</keyword>
<dbReference type="Proteomes" id="UP001516400">
    <property type="component" value="Unassembled WGS sequence"/>
</dbReference>
<organism evidence="4 5">
    <name type="scientific">Cryptolaemus montrouzieri</name>
    <dbReference type="NCBI Taxonomy" id="559131"/>
    <lineage>
        <taxon>Eukaryota</taxon>
        <taxon>Metazoa</taxon>
        <taxon>Ecdysozoa</taxon>
        <taxon>Arthropoda</taxon>
        <taxon>Hexapoda</taxon>
        <taxon>Insecta</taxon>
        <taxon>Pterygota</taxon>
        <taxon>Neoptera</taxon>
        <taxon>Endopterygota</taxon>
        <taxon>Coleoptera</taxon>
        <taxon>Polyphaga</taxon>
        <taxon>Cucujiformia</taxon>
        <taxon>Coccinelloidea</taxon>
        <taxon>Coccinellidae</taxon>
        <taxon>Scymninae</taxon>
        <taxon>Scymnini</taxon>
        <taxon>Cryptolaemus</taxon>
    </lineage>
</organism>
<dbReference type="PANTHER" id="PTHR31305">
    <property type="entry name" value="SNARE-ASSOCIATED PROTEIN SNAPIN"/>
    <property type="match status" value="1"/>
</dbReference>
<evidence type="ECO:0000256" key="3">
    <source>
        <dbReference type="ARBA" id="ARBA00033330"/>
    </source>
</evidence>
<comment type="similarity">
    <text evidence="1">Belongs to the SNAPIN family.</text>
</comment>
<dbReference type="InterPro" id="IPR028119">
    <property type="entry name" value="Snapin/Pallidin/Snn1"/>
</dbReference>
<evidence type="ECO:0000313" key="5">
    <source>
        <dbReference type="Proteomes" id="UP001516400"/>
    </source>
</evidence>
<proteinExistence type="inferred from homology"/>
<evidence type="ECO:0000256" key="1">
    <source>
        <dbReference type="ARBA" id="ARBA00006111"/>
    </source>
</evidence>
<comment type="caution">
    <text evidence="4">The sequence shown here is derived from an EMBL/GenBank/DDBJ whole genome shotgun (WGS) entry which is preliminary data.</text>
</comment>
<dbReference type="InterPro" id="IPR017246">
    <property type="entry name" value="Snapin"/>
</dbReference>
<dbReference type="EMBL" id="JABFTP020000185">
    <property type="protein sequence ID" value="KAL3286691.1"/>
    <property type="molecule type" value="Genomic_DNA"/>
</dbReference>
<protein>
    <recommendedName>
        <fullName evidence="3">Biogenesis of lysosome-related organelles complex 1 subunit 7</fullName>
    </recommendedName>
</protein>
<sequence>MDIDSESSATSFDENTENFCDNPTRDILAEGLMGLIKPTVDQLDDRVKTTRLSQLALKDSIDLVFEELKGILDAQHSSNVDLDFYIKKLLNTKQRVTVLTNILQNAQERLNKIHTTIGKETTRKVTVLKVKNSLISET</sequence>
<evidence type="ECO:0000256" key="2">
    <source>
        <dbReference type="ARBA" id="ARBA00023054"/>
    </source>
</evidence>
<reference evidence="4 5" key="1">
    <citation type="journal article" date="2021" name="BMC Biol.">
        <title>Horizontally acquired antibacterial genes associated with adaptive radiation of ladybird beetles.</title>
        <authorList>
            <person name="Li H.S."/>
            <person name="Tang X.F."/>
            <person name="Huang Y.H."/>
            <person name="Xu Z.Y."/>
            <person name="Chen M.L."/>
            <person name="Du X.Y."/>
            <person name="Qiu B.Y."/>
            <person name="Chen P.T."/>
            <person name="Zhang W."/>
            <person name="Slipinski A."/>
            <person name="Escalona H.E."/>
            <person name="Waterhouse R.M."/>
            <person name="Zwick A."/>
            <person name="Pang H."/>
        </authorList>
    </citation>
    <scope>NUCLEOTIDE SEQUENCE [LARGE SCALE GENOMIC DNA]</scope>
    <source>
        <strain evidence="4">SYSU2018</strain>
    </source>
</reference>
<evidence type="ECO:0000313" key="4">
    <source>
        <dbReference type="EMBL" id="KAL3286691.1"/>
    </source>
</evidence>
<keyword evidence="5" id="KW-1185">Reference proteome</keyword>
<accession>A0ABD2P7N6</accession>
<dbReference type="AlphaFoldDB" id="A0ABD2P7N6"/>
<dbReference type="PANTHER" id="PTHR31305:SF2">
    <property type="entry name" value="SNARE-ASSOCIATED PROTEIN SNAPIN"/>
    <property type="match status" value="1"/>
</dbReference>
<name>A0ABD2P7N6_9CUCU</name>
<gene>
    <name evidence="4" type="ORF">HHI36_001186</name>
</gene>